<feature type="domain" description="PAS" evidence="1">
    <location>
        <begin position="128"/>
        <end position="201"/>
    </location>
</feature>
<dbReference type="RefSeq" id="WP_229346314.1">
    <property type="nucleotide sequence ID" value="NZ_JAJFAT010000014.1"/>
</dbReference>
<dbReference type="SMART" id="SM00091">
    <property type="entry name" value="PAS"/>
    <property type="match status" value="2"/>
</dbReference>
<evidence type="ECO:0000259" key="2">
    <source>
        <dbReference type="PROSITE" id="PS50113"/>
    </source>
</evidence>
<dbReference type="Pfam" id="PF00990">
    <property type="entry name" value="GGDEF"/>
    <property type="match status" value="1"/>
</dbReference>
<dbReference type="InterPro" id="IPR006675">
    <property type="entry name" value="HDIG_dom"/>
</dbReference>
<dbReference type="InterPro" id="IPR000014">
    <property type="entry name" value="PAS"/>
</dbReference>
<keyword evidence="6" id="KW-1185">Reference proteome</keyword>
<dbReference type="InterPro" id="IPR035965">
    <property type="entry name" value="PAS-like_dom_sf"/>
</dbReference>
<protein>
    <submittedName>
        <fullName evidence="5">Diguanylate cyclase</fullName>
        <ecNumber evidence="5">2.7.7.65</ecNumber>
    </submittedName>
</protein>
<dbReference type="InterPro" id="IPR000700">
    <property type="entry name" value="PAS-assoc_C"/>
</dbReference>
<dbReference type="Proteomes" id="UP001199296">
    <property type="component" value="Unassembled WGS sequence"/>
</dbReference>
<dbReference type="PROSITE" id="PS51832">
    <property type="entry name" value="HD_GYP"/>
    <property type="match status" value="1"/>
</dbReference>
<accession>A0AAW4X1G9</accession>
<evidence type="ECO:0000313" key="5">
    <source>
        <dbReference type="EMBL" id="MCC3145613.1"/>
    </source>
</evidence>
<keyword evidence="5" id="KW-0808">Transferase</keyword>
<dbReference type="InterPro" id="IPR003018">
    <property type="entry name" value="GAF"/>
</dbReference>
<dbReference type="SUPFAM" id="SSF55781">
    <property type="entry name" value="GAF domain-like"/>
    <property type="match status" value="1"/>
</dbReference>
<dbReference type="SUPFAM" id="SSF55785">
    <property type="entry name" value="PYP-like sensor domain (PAS domain)"/>
    <property type="match status" value="1"/>
</dbReference>
<dbReference type="Pfam" id="PF13426">
    <property type="entry name" value="PAS_9"/>
    <property type="match status" value="1"/>
</dbReference>
<dbReference type="PROSITE" id="PS50887">
    <property type="entry name" value="GGDEF"/>
    <property type="match status" value="1"/>
</dbReference>
<dbReference type="GO" id="GO:0052621">
    <property type="term" value="F:diguanylate cyclase activity"/>
    <property type="evidence" value="ECO:0007669"/>
    <property type="project" value="UniProtKB-EC"/>
</dbReference>
<dbReference type="PROSITE" id="PS50113">
    <property type="entry name" value="PAC"/>
    <property type="match status" value="1"/>
</dbReference>
<dbReference type="Gene3D" id="1.10.3210.10">
    <property type="entry name" value="Hypothetical protein af1432"/>
    <property type="match status" value="1"/>
</dbReference>
<dbReference type="SUPFAM" id="SSF55073">
    <property type="entry name" value="Nucleotide cyclase"/>
    <property type="match status" value="1"/>
</dbReference>
<evidence type="ECO:0000259" key="4">
    <source>
        <dbReference type="PROSITE" id="PS51832"/>
    </source>
</evidence>
<organism evidence="5 6">
    <name type="scientific">Halanaerobium polyolivorans</name>
    <dbReference type="NCBI Taxonomy" id="2886943"/>
    <lineage>
        <taxon>Bacteria</taxon>
        <taxon>Bacillati</taxon>
        <taxon>Bacillota</taxon>
        <taxon>Clostridia</taxon>
        <taxon>Halanaerobiales</taxon>
        <taxon>Halanaerobiaceae</taxon>
        <taxon>Halanaerobium</taxon>
    </lineage>
</organism>
<dbReference type="Gene3D" id="3.30.450.40">
    <property type="match status" value="1"/>
</dbReference>
<dbReference type="EMBL" id="JAJFAT010000014">
    <property type="protein sequence ID" value="MCC3145613.1"/>
    <property type="molecule type" value="Genomic_DNA"/>
</dbReference>
<keyword evidence="5" id="KW-0548">Nucleotidyltransferase</keyword>
<dbReference type="InterPro" id="IPR000160">
    <property type="entry name" value="GGDEF_dom"/>
</dbReference>
<sequence>MKLFNEENCKKLFEKNKNLALIIIQIDKEKQEALIKYLSAGAEKLLAYKKTELLGKNIQHILSDSQANLIKDILDQPLKNDLILNNVELIKKNNEKIKTEIELYPFNLDVKNKNKISFALNVLSLEQFNEKLQSILNNVENAIWSASWPDYETYYISPSIQNIYGYEAEEFEDNFKLWYDCVHPEDKAKVKETYNDLYENGFSRKEMRIIKKNGEVIWVEDQNKLIYDGENNPIRIEGIVKDITERKKSEAKLKFQLKFQELISDISANFVKLDPHQFDEAVDYALEKVGKFFEIDRSYLFLTSEDGSKSSNTHEWCRDGIEPKIDQLQNLDNDAFPWFRDNLVENNYVYIADLNQLSEAAANEKRSLKAQNIKSLVAVAIFDKNDLRGFLGFESVKKKRAFSKEVVYLLEVLGDLISAAYSKYLNFKEINYLNIHDKLTGLYNRKAFIKEMKKIDQPKNLPLAIIMTDINGLKLINNSYGQNIGDQIIIKSAELLNSTLKKSDIIGRWGGDEFIILMPNTHKKEVELYTREIKNLINIEPQSKIDISLSAGSALKISANEDIFELVQQAEQALFTDQLTKEKSSKNKIVKSLLSTLRNKSDETENHSIRMAELAQDLGRKVGVGNDELNKLALLANIHDIGKIAIPESILNKPGKPSEEEWKILKTHPIKGAEIAAETDEFAPVAEEILSHHEHWDGSGYPRGLKAKEIPLLARILSIVDAYDVMINERPYKKAMTKEEAVLELKSCAGSQFDPELVEKFLQIIGFEVLVKSN</sequence>
<dbReference type="InterPro" id="IPR029016">
    <property type="entry name" value="GAF-like_dom_sf"/>
</dbReference>
<feature type="domain" description="PAC" evidence="2">
    <location>
        <begin position="203"/>
        <end position="255"/>
    </location>
</feature>
<dbReference type="PROSITE" id="PS50112">
    <property type="entry name" value="PAS"/>
    <property type="match status" value="2"/>
</dbReference>
<dbReference type="SMART" id="SM00086">
    <property type="entry name" value="PAC"/>
    <property type="match status" value="1"/>
</dbReference>
<dbReference type="SMART" id="SM00267">
    <property type="entry name" value="GGDEF"/>
    <property type="match status" value="1"/>
</dbReference>
<dbReference type="PANTHER" id="PTHR45228:SF1">
    <property type="entry name" value="CYCLIC DI-GMP PHOSPHODIESTERASE TM_0186"/>
    <property type="match status" value="1"/>
</dbReference>
<dbReference type="AlphaFoldDB" id="A0AAW4X1G9"/>
<evidence type="ECO:0000259" key="1">
    <source>
        <dbReference type="PROSITE" id="PS50112"/>
    </source>
</evidence>
<feature type="domain" description="PAS" evidence="1">
    <location>
        <begin position="5"/>
        <end position="81"/>
    </location>
</feature>
<dbReference type="PANTHER" id="PTHR45228">
    <property type="entry name" value="CYCLIC DI-GMP PHOSPHODIESTERASE TM_0186-RELATED"/>
    <property type="match status" value="1"/>
</dbReference>
<dbReference type="SMART" id="SM00065">
    <property type="entry name" value="GAF"/>
    <property type="match status" value="1"/>
</dbReference>
<dbReference type="Pfam" id="PF13487">
    <property type="entry name" value="HD_5"/>
    <property type="match status" value="1"/>
</dbReference>
<dbReference type="NCBIfam" id="TIGR00277">
    <property type="entry name" value="HDIG"/>
    <property type="match status" value="1"/>
</dbReference>
<dbReference type="Pfam" id="PF01590">
    <property type="entry name" value="GAF"/>
    <property type="match status" value="1"/>
</dbReference>
<reference evidence="5 6" key="1">
    <citation type="submission" date="2021-10" db="EMBL/GenBank/DDBJ databases">
        <authorList>
            <person name="Grouzdev D.S."/>
            <person name="Pantiukh K.S."/>
            <person name="Krutkina M.S."/>
        </authorList>
    </citation>
    <scope>NUCLEOTIDE SEQUENCE [LARGE SCALE GENOMIC DNA]</scope>
    <source>
        <strain evidence="5 6">Z-7514</strain>
    </source>
</reference>
<proteinExistence type="predicted"/>
<dbReference type="EC" id="2.7.7.65" evidence="5"/>
<dbReference type="CDD" id="cd01949">
    <property type="entry name" value="GGDEF"/>
    <property type="match status" value="1"/>
</dbReference>
<dbReference type="InterPro" id="IPR001610">
    <property type="entry name" value="PAC"/>
</dbReference>
<dbReference type="Gene3D" id="3.30.450.20">
    <property type="entry name" value="PAS domain"/>
    <property type="match status" value="2"/>
</dbReference>
<comment type="caution">
    <text evidence="5">The sequence shown here is derived from an EMBL/GenBank/DDBJ whole genome shotgun (WGS) entry which is preliminary data.</text>
</comment>
<evidence type="ECO:0000313" key="6">
    <source>
        <dbReference type="Proteomes" id="UP001199296"/>
    </source>
</evidence>
<dbReference type="NCBIfam" id="TIGR00254">
    <property type="entry name" value="GGDEF"/>
    <property type="match status" value="1"/>
</dbReference>
<dbReference type="CDD" id="cd00130">
    <property type="entry name" value="PAS"/>
    <property type="match status" value="2"/>
</dbReference>
<dbReference type="SMART" id="SM00471">
    <property type="entry name" value="HDc"/>
    <property type="match status" value="1"/>
</dbReference>
<dbReference type="NCBIfam" id="TIGR00229">
    <property type="entry name" value="sensory_box"/>
    <property type="match status" value="1"/>
</dbReference>
<feature type="domain" description="GGDEF" evidence="3">
    <location>
        <begin position="461"/>
        <end position="594"/>
    </location>
</feature>
<dbReference type="CDD" id="cd00077">
    <property type="entry name" value="HDc"/>
    <property type="match status" value="1"/>
</dbReference>
<dbReference type="InterPro" id="IPR013655">
    <property type="entry name" value="PAS_fold_3"/>
</dbReference>
<dbReference type="Pfam" id="PF08447">
    <property type="entry name" value="PAS_3"/>
    <property type="match status" value="1"/>
</dbReference>
<dbReference type="InterPro" id="IPR003607">
    <property type="entry name" value="HD/PDEase_dom"/>
</dbReference>
<dbReference type="Gene3D" id="3.30.70.270">
    <property type="match status" value="1"/>
</dbReference>
<dbReference type="SUPFAM" id="SSF109604">
    <property type="entry name" value="HD-domain/PDEase-like"/>
    <property type="match status" value="1"/>
</dbReference>
<dbReference type="InterPro" id="IPR052020">
    <property type="entry name" value="Cyclic_di-GMP/3'3'-cGAMP_PDE"/>
</dbReference>
<dbReference type="InterPro" id="IPR037522">
    <property type="entry name" value="HD_GYP_dom"/>
</dbReference>
<name>A0AAW4X1G9_9FIRM</name>
<feature type="domain" description="HD-GYP" evidence="4">
    <location>
        <begin position="582"/>
        <end position="774"/>
    </location>
</feature>
<evidence type="ECO:0000259" key="3">
    <source>
        <dbReference type="PROSITE" id="PS50887"/>
    </source>
</evidence>
<dbReference type="InterPro" id="IPR029787">
    <property type="entry name" value="Nucleotide_cyclase"/>
</dbReference>
<dbReference type="InterPro" id="IPR043128">
    <property type="entry name" value="Rev_trsase/Diguanyl_cyclase"/>
</dbReference>
<gene>
    <name evidence="5" type="ORF">LJ207_09785</name>
</gene>